<accession>A0A6G1J220</accession>
<sequence length="133" mass="16031">MIELVILLREERVHHLHLRQHRLPQIRIPPLRILHHQPHPPHPIPHPDHQRPPSPFLSLTPAIPTHPPLHHIQFTTQALHRPRRSPNTKRITSHCIRNRRQPSRQYAHIHHRDPLRRQQIRITPQPLPHRHKV</sequence>
<dbReference type="EMBL" id="MU005581">
    <property type="protein sequence ID" value="KAF2684275.1"/>
    <property type="molecule type" value="Genomic_DNA"/>
</dbReference>
<evidence type="ECO:0000256" key="1">
    <source>
        <dbReference type="SAM" id="MobiDB-lite"/>
    </source>
</evidence>
<keyword evidence="3" id="KW-1185">Reference proteome</keyword>
<reference evidence="2" key="1">
    <citation type="journal article" date="2020" name="Stud. Mycol.">
        <title>101 Dothideomycetes genomes: a test case for predicting lifestyles and emergence of pathogens.</title>
        <authorList>
            <person name="Haridas S."/>
            <person name="Albert R."/>
            <person name="Binder M."/>
            <person name="Bloem J."/>
            <person name="Labutti K."/>
            <person name="Salamov A."/>
            <person name="Andreopoulos B."/>
            <person name="Baker S."/>
            <person name="Barry K."/>
            <person name="Bills G."/>
            <person name="Bluhm B."/>
            <person name="Cannon C."/>
            <person name="Castanera R."/>
            <person name="Culley D."/>
            <person name="Daum C."/>
            <person name="Ezra D."/>
            <person name="Gonzalez J."/>
            <person name="Henrissat B."/>
            <person name="Kuo A."/>
            <person name="Liang C."/>
            <person name="Lipzen A."/>
            <person name="Lutzoni F."/>
            <person name="Magnuson J."/>
            <person name="Mondo S."/>
            <person name="Nolan M."/>
            <person name="Ohm R."/>
            <person name="Pangilinan J."/>
            <person name="Park H.-J."/>
            <person name="Ramirez L."/>
            <person name="Alfaro M."/>
            <person name="Sun H."/>
            <person name="Tritt A."/>
            <person name="Yoshinaga Y."/>
            <person name="Zwiers L.-H."/>
            <person name="Turgeon B."/>
            <person name="Goodwin S."/>
            <person name="Spatafora J."/>
            <person name="Crous P."/>
            <person name="Grigoriev I."/>
        </authorList>
    </citation>
    <scope>NUCLEOTIDE SEQUENCE</scope>
    <source>
        <strain evidence="2">CBS 122367</strain>
    </source>
</reference>
<feature type="region of interest" description="Disordered" evidence="1">
    <location>
        <begin position="36"/>
        <end position="56"/>
    </location>
</feature>
<dbReference type="AlphaFoldDB" id="A0A6G1J220"/>
<gene>
    <name evidence="2" type="ORF">K458DRAFT_417866</name>
</gene>
<proteinExistence type="predicted"/>
<name>A0A6G1J220_9PLEO</name>
<protein>
    <submittedName>
        <fullName evidence="2">Uncharacterized protein</fullName>
    </submittedName>
</protein>
<dbReference type="Proteomes" id="UP000799291">
    <property type="component" value="Unassembled WGS sequence"/>
</dbReference>
<organism evidence="2 3">
    <name type="scientific">Lentithecium fluviatile CBS 122367</name>
    <dbReference type="NCBI Taxonomy" id="1168545"/>
    <lineage>
        <taxon>Eukaryota</taxon>
        <taxon>Fungi</taxon>
        <taxon>Dikarya</taxon>
        <taxon>Ascomycota</taxon>
        <taxon>Pezizomycotina</taxon>
        <taxon>Dothideomycetes</taxon>
        <taxon>Pleosporomycetidae</taxon>
        <taxon>Pleosporales</taxon>
        <taxon>Massarineae</taxon>
        <taxon>Lentitheciaceae</taxon>
        <taxon>Lentithecium</taxon>
    </lineage>
</organism>
<evidence type="ECO:0000313" key="2">
    <source>
        <dbReference type="EMBL" id="KAF2684275.1"/>
    </source>
</evidence>
<evidence type="ECO:0000313" key="3">
    <source>
        <dbReference type="Proteomes" id="UP000799291"/>
    </source>
</evidence>